<dbReference type="PANTHER" id="PTHR44170">
    <property type="entry name" value="PROTEIN SIDEKICK"/>
    <property type="match status" value="1"/>
</dbReference>
<feature type="domain" description="Ig-like" evidence="3">
    <location>
        <begin position="4"/>
        <end position="89"/>
    </location>
</feature>
<gene>
    <name evidence="4" type="primary">Cdon_1</name>
    <name evidence="4" type="ORF">CORCRI_R06968</name>
</gene>
<keyword evidence="1" id="KW-0677">Repeat</keyword>
<dbReference type="Pfam" id="PF13927">
    <property type="entry name" value="Ig_3"/>
    <property type="match status" value="4"/>
</dbReference>
<dbReference type="InterPro" id="IPR003598">
    <property type="entry name" value="Ig_sub2"/>
</dbReference>
<evidence type="ECO:0000256" key="1">
    <source>
        <dbReference type="ARBA" id="ARBA00022737"/>
    </source>
</evidence>
<keyword evidence="2" id="KW-1015">Disulfide bond</keyword>
<dbReference type="PROSITE" id="PS50835">
    <property type="entry name" value="IG_LIKE"/>
    <property type="match status" value="4"/>
</dbReference>
<feature type="domain" description="Ig-like" evidence="3">
    <location>
        <begin position="202"/>
        <end position="284"/>
    </location>
</feature>
<feature type="non-terminal residue" evidence="4">
    <location>
        <position position="1"/>
    </location>
</feature>
<evidence type="ECO:0000259" key="3">
    <source>
        <dbReference type="PROSITE" id="PS50835"/>
    </source>
</evidence>
<dbReference type="PANTHER" id="PTHR44170:SF1">
    <property type="entry name" value="CELL ADHESION MOLECULE-RELATED_DOWN-REGULATED BY ONCOGENES"/>
    <property type="match status" value="1"/>
</dbReference>
<dbReference type="SMART" id="SM00409">
    <property type="entry name" value="IG"/>
    <property type="match status" value="3"/>
</dbReference>
<dbReference type="GO" id="GO:0007399">
    <property type="term" value="P:nervous system development"/>
    <property type="evidence" value="ECO:0007669"/>
    <property type="project" value="TreeGrafter"/>
</dbReference>
<feature type="domain" description="Ig-like" evidence="3">
    <location>
        <begin position="98"/>
        <end position="179"/>
    </location>
</feature>
<dbReference type="InterPro" id="IPR036179">
    <property type="entry name" value="Ig-like_dom_sf"/>
</dbReference>
<dbReference type="SUPFAM" id="SSF48726">
    <property type="entry name" value="Immunoglobulin"/>
    <property type="match status" value="4"/>
</dbReference>
<proteinExistence type="predicted"/>
<dbReference type="EMBL" id="WBMX01005722">
    <property type="protein sequence ID" value="NXC19976.1"/>
    <property type="molecule type" value="Genomic_DNA"/>
</dbReference>
<sequence>DLTPRFISEPLSTVQKSGGSVQLRCSAEPSAARLSWLFNGEPLDSRVGEVEIQSGSLTIASLSLSTSGRYQCVANSSVGAVVSAPATVSMASLADFDPLVKPVVAAEEGGTALIGCNVPESNPKAQVRFQVRGKWLEQSTDNYLILPSGNLQILNVSLEDKGSYKCAVYNPVTHDLRVEPSGRKLVVTHSSSAGFGFDILHPVAPQSLAVPRHSALTLECVVSGLPPASIHWLRDGQDALRKGRWRLLHSHLVTDRLEVSDSGNYSCVVGNESGVVKSINYSLTVLGQKQKPKKYVWPLSCGCKSFLISPFLCSRFSCCLRFFASMTVFVSVLSNSENRLLTQNTPFVMGMSLRNYFENTGVLFTPNSFFGCLFSPLGKDSRPVIVSPPASTAVMDGGDVTLSCNATGLPVPVIRWYDSRGLIPSHPS</sequence>
<accession>A0A851LSP9</accession>
<feature type="non-terminal residue" evidence="4">
    <location>
        <position position="428"/>
    </location>
</feature>
<dbReference type="GO" id="GO:0098609">
    <property type="term" value="P:cell-cell adhesion"/>
    <property type="evidence" value="ECO:0007669"/>
    <property type="project" value="TreeGrafter"/>
</dbReference>
<dbReference type="OrthoDB" id="9998697at2759"/>
<protein>
    <submittedName>
        <fullName evidence="4">CDON protein</fullName>
    </submittedName>
</protein>
<feature type="domain" description="Ig-like" evidence="3">
    <location>
        <begin position="383"/>
        <end position="428"/>
    </location>
</feature>
<keyword evidence="5" id="KW-1185">Reference proteome</keyword>
<evidence type="ECO:0000313" key="5">
    <source>
        <dbReference type="Proteomes" id="UP000621168"/>
    </source>
</evidence>
<evidence type="ECO:0000313" key="4">
    <source>
        <dbReference type="EMBL" id="NXC19976.1"/>
    </source>
</evidence>
<dbReference type="SMART" id="SM00408">
    <property type="entry name" value="IGc2"/>
    <property type="match status" value="3"/>
</dbReference>
<dbReference type="InterPro" id="IPR003599">
    <property type="entry name" value="Ig_sub"/>
</dbReference>
<dbReference type="Proteomes" id="UP000621168">
    <property type="component" value="Unassembled WGS sequence"/>
</dbReference>
<dbReference type="InterPro" id="IPR007110">
    <property type="entry name" value="Ig-like_dom"/>
</dbReference>
<name>A0A851LSP9_CORCR</name>
<organism evidence="4 5">
    <name type="scientific">Corythaeola cristata</name>
    <name type="common">Great blue turaco</name>
    <dbReference type="NCBI Taxonomy" id="103954"/>
    <lineage>
        <taxon>Eukaryota</taxon>
        <taxon>Metazoa</taxon>
        <taxon>Chordata</taxon>
        <taxon>Craniata</taxon>
        <taxon>Vertebrata</taxon>
        <taxon>Euteleostomi</taxon>
        <taxon>Archelosauria</taxon>
        <taxon>Archosauria</taxon>
        <taxon>Dinosauria</taxon>
        <taxon>Saurischia</taxon>
        <taxon>Theropoda</taxon>
        <taxon>Coelurosauria</taxon>
        <taxon>Aves</taxon>
        <taxon>Neognathae</taxon>
        <taxon>Neoaves</taxon>
        <taxon>Otidimorphae</taxon>
        <taxon>Musophagiformes</taxon>
        <taxon>Musophagidae</taxon>
        <taxon>Corythaeola</taxon>
    </lineage>
</organism>
<evidence type="ECO:0000256" key="2">
    <source>
        <dbReference type="ARBA" id="ARBA00023157"/>
    </source>
</evidence>
<dbReference type="InterPro" id="IPR013783">
    <property type="entry name" value="Ig-like_fold"/>
</dbReference>
<dbReference type="Gene3D" id="2.60.40.10">
    <property type="entry name" value="Immunoglobulins"/>
    <property type="match status" value="4"/>
</dbReference>
<comment type="caution">
    <text evidence="4">The sequence shown here is derived from an EMBL/GenBank/DDBJ whole genome shotgun (WGS) entry which is preliminary data.</text>
</comment>
<dbReference type="AlphaFoldDB" id="A0A851LSP9"/>
<reference evidence="4" key="1">
    <citation type="submission" date="2019-09" db="EMBL/GenBank/DDBJ databases">
        <title>Bird 10,000 Genomes (B10K) Project - Family phase.</title>
        <authorList>
            <person name="Zhang G."/>
        </authorList>
    </citation>
    <scope>NUCLEOTIDE SEQUENCE</scope>
    <source>
        <strain evidence="4">B10K-CU-031-40</strain>
    </source>
</reference>